<sequence length="193" mass="20259">MSALTAAPAKKHARPQPDARPALRPLATPSRRLARLPFLVVLIVAFGLGMAGLLMLNTTLQNQEFEARRLSSQASQLTYVQDDLESQLQNVSSPASLAQKAYAQGMRPNVHPAFLVMPDGTVKGKAETTKGTEMRYLQPGVEEQLGADRAAAEAAAKVAKTEGAQTARQASDGAALVVASAASTVPPSTATAR</sequence>
<evidence type="ECO:0000313" key="3">
    <source>
        <dbReference type="EMBL" id="SDU95008.1"/>
    </source>
</evidence>
<dbReference type="EMBL" id="LT629799">
    <property type="protein sequence ID" value="SDU95008.1"/>
    <property type="molecule type" value="Genomic_DNA"/>
</dbReference>
<dbReference type="AlphaFoldDB" id="A0A1H2MPU5"/>
<evidence type="ECO:0008006" key="5">
    <source>
        <dbReference type="Google" id="ProtNLM"/>
    </source>
</evidence>
<proteinExistence type="predicted"/>
<keyword evidence="4" id="KW-1185">Reference proteome</keyword>
<organism evidence="3 4">
    <name type="scientific">Microlunatus sagamiharensis</name>
    <dbReference type="NCBI Taxonomy" id="546874"/>
    <lineage>
        <taxon>Bacteria</taxon>
        <taxon>Bacillati</taxon>
        <taxon>Actinomycetota</taxon>
        <taxon>Actinomycetes</taxon>
        <taxon>Propionibacteriales</taxon>
        <taxon>Propionibacteriaceae</taxon>
        <taxon>Microlunatus</taxon>
    </lineage>
</organism>
<keyword evidence="2" id="KW-0812">Transmembrane</keyword>
<dbReference type="OrthoDB" id="4792842at2"/>
<evidence type="ECO:0000256" key="1">
    <source>
        <dbReference type="SAM" id="MobiDB-lite"/>
    </source>
</evidence>
<feature type="transmembrane region" description="Helical" evidence="2">
    <location>
        <begin position="36"/>
        <end position="56"/>
    </location>
</feature>
<dbReference type="STRING" id="546874.SAMN04488544_2451"/>
<gene>
    <name evidence="3" type="ORF">SAMN04488544_2451</name>
</gene>
<evidence type="ECO:0000256" key="2">
    <source>
        <dbReference type="SAM" id="Phobius"/>
    </source>
</evidence>
<reference evidence="4" key="1">
    <citation type="submission" date="2016-10" db="EMBL/GenBank/DDBJ databases">
        <authorList>
            <person name="Varghese N."/>
            <person name="Submissions S."/>
        </authorList>
    </citation>
    <scope>NUCLEOTIDE SEQUENCE [LARGE SCALE GENOMIC DNA]</scope>
    <source>
        <strain evidence="4">DSM 21743</strain>
    </source>
</reference>
<dbReference type="RefSeq" id="WP_091074702.1">
    <property type="nucleotide sequence ID" value="NZ_LT629799.1"/>
</dbReference>
<feature type="region of interest" description="Disordered" evidence="1">
    <location>
        <begin position="1"/>
        <end position="25"/>
    </location>
</feature>
<protein>
    <recommendedName>
        <fullName evidence="5">Cell division protein FtsL</fullName>
    </recommendedName>
</protein>
<dbReference type="Proteomes" id="UP000198825">
    <property type="component" value="Chromosome I"/>
</dbReference>
<keyword evidence="2" id="KW-0472">Membrane</keyword>
<keyword evidence="2" id="KW-1133">Transmembrane helix</keyword>
<evidence type="ECO:0000313" key="4">
    <source>
        <dbReference type="Proteomes" id="UP000198825"/>
    </source>
</evidence>
<accession>A0A1H2MPU5</accession>
<name>A0A1H2MPU5_9ACTN</name>